<evidence type="ECO:0000313" key="2">
    <source>
        <dbReference type="Proteomes" id="UP000764837"/>
    </source>
</evidence>
<dbReference type="EMBL" id="JAFBBP010000001">
    <property type="protein sequence ID" value="MBM7491271.1"/>
    <property type="molecule type" value="Genomic_DNA"/>
</dbReference>
<protein>
    <submittedName>
        <fullName evidence="1">Uncharacterized protein</fullName>
    </submittedName>
</protein>
<accession>A0ABS2LSU6</accession>
<dbReference type="Proteomes" id="UP000764837">
    <property type="component" value="Unassembled WGS sequence"/>
</dbReference>
<sequence length="120" mass="13273">MAQVSIHRDTLVVEIEGLDKLWALKSRLEIPMVNVRGATDDPGVIKEPKGIRSPGAHVPGVITAGTFRIDGERIFWDVRDAAKAIVIELRDERYARLIVEVADPRATVALIEHAIVRSTN</sequence>
<name>A0ABS2LSU6_9ACTN</name>
<reference evidence="1 2" key="1">
    <citation type="submission" date="2021-01" db="EMBL/GenBank/DDBJ databases">
        <title>Sequencing the genomes of 1000 actinobacteria strains.</title>
        <authorList>
            <person name="Klenk H.-P."/>
        </authorList>
    </citation>
    <scope>NUCLEOTIDE SEQUENCE [LARGE SCALE GENOMIC DNA]</scope>
    <source>
        <strain evidence="1 2">DSM 100204</strain>
    </source>
</reference>
<organism evidence="1 2">
    <name type="scientific">Micromonospora luteifusca</name>
    <dbReference type="NCBI Taxonomy" id="709860"/>
    <lineage>
        <taxon>Bacteria</taxon>
        <taxon>Bacillati</taxon>
        <taxon>Actinomycetota</taxon>
        <taxon>Actinomycetes</taxon>
        <taxon>Micromonosporales</taxon>
        <taxon>Micromonosporaceae</taxon>
        <taxon>Micromonospora</taxon>
    </lineage>
</organism>
<evidence type="ECO:0000313" key="1">
    <source>
        <dbReference type="EMBL" id="MBM7491271.1"/>
    </source>
</evidence>
<comment type="caution">
    <text evidence="1">The sequence shown here is derived from an EMBL/GenBank/DDBJ whole genome shotgun (WGS) entry which is preliminary data.</text>
</comment>
<proteinExistence type="predicted"/>
<dbReference type="RefSeq" id="WP_204942369.1">
    <property type="nucleotide sequence ID" value="NZ_JAFBBP010000001.1"/>
</dbReference>
<gene>
    <name evidence="1" type="ORF">JOD64_002493</name>
</gene>
<keyword evidence="2" id="KW-1185">Reference proteome</keyword>